<evidence type="ECO:0000259" key="3">
    <source>
        <dbReference type="Pfam" id="PF00156"/>
    </source>
</evidence>
<dbReference type="EMBL" id="BAAABY010000046">
    <property type="protein sequence ID" value="GAA0490976.1"/>
    <property type="molecule type" value="Genomic_DNA"/>
</dbReference>
<evidence type="ECO:0000256" key="1">
    <source>
        <dbReference type="ARBA" id="ARBA00022679"/>
    </source>
</evidence>
<protein>
    <submittedName>
        <fullName evidence="4">Phosphoribosyltransferase family protein</fullName>
    </submittedName>
</protein>
<dbReference type="Proteomes" id="UP001500909">
    <property type="component" value="Unassembled WGS sequence"/>
</dbReference>
<dbReference type="InterPro" id="IPR050118">
    <property type="entry name" value="Pur/Pyrimidine_PRTase"/>
</dbReference>
<organism evidence="4 5">
    <name type="scientific">Streptomyces olivaceiscleroticus</name>
    <dbReference type="NCBI Taxonomy" id="68245"/>
    <lineage>
        <taxon>Bacteria</taxon>
        <taxon>Bacillati</taxon>
        <taxon>Actinomycetota</taxon>
        <taxon>Actinomycetes</taxon>
        <taxon>Kitasatosporales</taxon>
        <taxon>Streptomycetaceae</taxon>
        <taxon>Streptomyces</taxon>
    </lineage>
</organism>
<evidence type="ECO:0000313" key="4">
    <source>
        <dbReference type="EMBL" id="GAA0490976.1"/>
    </source>
</evidence>
<proteinExistence type="predicted"/>
<dbReference type="Gene3D" id="3.40.50.2020">
    <property type="match status" value="1"/>
</dbReference>
<evidence type="ECO:0000313" key="5">
    <source>
        <dbReference type="Proteomes" id="UP001500909"/>
    </source>
</evidence>
<dbReference type="SUPFAM" id="SSF53271">
    <property type="entry name" value="PRTase-like"/>
    <property type="match status" value="1"/>
</dbReference>
<dbReference type="GO" id="GO:0016757">
    <property type="term" value="F:glycosyltransferase activity"/>
    <property type="evidence" value="ECO:0007669"/>
    <property type="project" value="UniProtKB-KW"/>
</dbReference>
<dbReference type="PANTHER" id="PTHR43864:SF1">
    <property type="entry name" value="XANTHINE PHOSPHORIBOSYLTRANSFERASE"/>
    <property type="match status" value="1"/>
</dbReference>
<name>A0ABN1B6F5_9ACTN</name>
<dbReference type="PANTHER" id="PTHR43864">
    <property type="entry name" value="HYPOXANTHINE/GUANINE PHOSPHORIBOSYLTRANSFERASE"/>
    <property type="match status" value="1"/>
</dbReference>
<feature type="domain" description="Phosphoribosyltransferase" evidence="3">
    <location>
        <begin position="67"/>
        <end position="166"/>
    </location>
</feature>
<dbReference type="InterPro" id="IPR000836">
    <property type="entry name" value="PRTase_dom"/>
</dbReference>
<reference evidence="4 5" key="1">
    <citation type="journal article" date="2019" name="Int. J. Syst. Evol. Microbiol.">
        <title>The Global Catalogue of Microorganisms (GCM) 10K type strain sequencing project: providing services to taxonomists for standard genome sequencing and annotation.</title>
        <authorList>
            <consortium name="The Broad Institute Genomics Platform"/>
            <consortium name="The Broad Institute Genome Sequencing Center for Infectious Disease"/>
            <person name="Wu L."/>
            <person name="Ma J."/>
        </authorList>
    </citation>
    <scope>NUCLEOTIDE SEQUENCE [LARGE SCALE GENOMIC DNA]</scope>
    <source>
        <strain evidence="4 5">JCM 4805</strain>
    </source>
</reference>
<dbReference type="Pfam" id="PF00156">
    <property type="entry name" value="Pribosyltran"/>
    <property type="match status" value="1"/>
</dbReference>
<accession>A0ABN1B6F5</accession>
<keyword evidence="5" id="KW-1185">Reference proteome</keyword>
<sequence>MDGGNITMLLEEVYTGAPTVKSGSHPTTVNEFTDQSPALRPEVLAEAVGRMLALGKFDADKILVEEDKGAVLGGALSLAAGLPLAVARWYAYDLGGRSVPVPVDGARCRGTLYVNGIEPGDRLTLVDDTISTGTTLISLIEAVRAAGAEVAEIVVAVEQSADGGRRKVAERFGIAVRSVIRITVDERTGRAVVLP</sequence>
<evidence type="ECO:0000256" key="2">
    <source>
        <dbReference type="ARBA" id="ARBA00022726"/>
    </source>
</evidence>
<keyword evidence="1" id="KW-0808">Transferase</keyword>
<keyword evidence="4" id="KW-0328">Glycosyltransferase</keyword>
<gene>
    <name evidence="4" type="ORF">GCM10010361_65350</name>
</gene>
<dbReference type="InterPro" id="IPR029057">
    <property type="entry name" value="PRTase-like"/>
</dbReference>
<comment type="caution">
    <text evidence="4">The sequence shown here is derived from an EMBL/GenBank/DDBJ whole genome shotgun (WGS) entry which is preliminary data.</text>
</comment>
<keyword evidence="2" id="KW-0660">Purine salvage</keyword>
<dbReference type="CDD" id="cd06223">
    <property type="entry name" value="PRTases_typeI"/>
    <property type="match status" value="1"/>
</dbReference>